<accession>A0AAD1EN25</accession>
<protein>
    <submittedName>
        <fullName evidence="2">Uncharacterized protein</fullName>
    </submittedName>
</protein>
<dbReference type="Gene3D" id="1.10.10.10">
    <property type="entry name" value="Winged helix-like DNA-binding domain superfamily/Winged helix DNA-binding domain"/>
    <property type="match status" value="1"/>
</dbReference>
<feature type="region of interest" description="Disordered" evidence="1">
    <location>
        <begin position="193"/>
        <end position="214"/>
    </location>
</feature>
<dbReference type="AlphaFoldDB" id="A0AAD1EN25"/>
<dbReference type="KEGG" id="ria:C7V51_09545"/>
<dbReference type="InterPro" id="IPR036388">
    <property type="entry name" value="WH-like_DNA-bd_sf"/>
</dbReference>
<evidence type="ECO:0000256" key="1">
    <source>
        <dbReference type="SAM" id="MobiDB-lite"/>
    </source>
</evidence>
<proteinExistence type="predicted"/>
<organism evidence="2 3">
    <name type="scientific">Rathayibacter iranicus</name>
    <dbReference type="NCBI Taxonomy" id="59737"/>
    <lineage>
        <taxon>Bacteria</taxon>
        <taxon>Bacillati</taxon>
        <taxon>Actinomycetota</taxon>
        <taxon>Actinomycetes</taxon>
        <taxon>Micrococcales</taxon>
        <taxon>Microbacteriaceae</taxon>
        <taxon>Rathayibacter</taxon>
    </lineage>
</organism>
<name>A0AAD1EN25_9MICO</name>
<reference evidence="2 3" key="1">
    <citation type="submission" date="2018-03" db="EMBL/GenBank/DDBJ databases">
        <title>Bacteriophage NCPPB3778 and a type I-E CRISPR drive the evolution of the US Biological Select Agent, Rathayibacter toxicus.</title>
        <authorList>
            <person name="Davis E.W.II."/>
            <person name="Tabima J.F."/>
            <person name="Weisberg A.J."/>
            <person name="Dantas Lopes L."/>
            <person name="Wiseman M.S."/>
            <person name="Wiseman M.S."/>
            <person name="Pupko T."/>
            <person name="Belcher M.S."/>
            <person name="Sechler A.J."/>
            <person name="Tancos M.A."/>
            <person name="Schroeder B.K."/>
            <person name="Murray T.D."/>
            <person name="Luster D.G."/>
            <person name="Schneider W.L."/>
            <person name="Rogers E."/>
            <person name="Andreote F.D."/>
            <person name="Grunwald N.J."/>
            <person name="Putnam M.L."/>
            <person name="Chang J.H."/>
        </authorList>
    </citation>
    <scope>NUCLEOTIDE SEQUENCE [LARGE SCALE GENOMIC DNA]</scope>
    <source>
        <strain evidence="2 3">NCCPB 2253</strain>
    </source>
</reference>
<dbReference type="EMBL" id="CP028130">
    <property type="protein sequence ID" value="AZZ56099.1"/>
    <property type="molecule type" value="Genomic_DNA"/>
</dbReference>
<dbReference type="Proteomes" id="UP000283946">
    <property type="component" value="Chromosome"/>
</dbReference>
<evidence type="ECO:0000313" key="3">
    <source>
        <dbReference type="Proteomes" id="UP000283946"/>
    </source>
</evidence>
<sequence length="214" mass="23802">MYRETIRNGRSTPTFSESVGEGSETIVRFLGGPPNIRIAKFISSLPEQAQDDTNGLLVVTILTHQRWTNATKLAPIAQRDAPAAQSTLLRLAADEVGLIEPTSRTASRLYPDYRLRATAIAALGPALSYQTRSASDRNRKIVDHVREYDSINNATIQRLFDVDVYTSRDILQELVGQEILVRTSVQTRGTAVRYGKGPHFPTSRHRNVISDDQP</sequence>
<gene>
    <name evidence="2" type="ORF">C7V51_09545</name>
</gene>
<evidence type="ECO:0000313" key="2">
    <source>
        <dbReference type="EMBL" id="AZZ56099.1"/>
    </source>
</evidence>